<organism evidence="2 3">
    <name type="scientific">Chlamydomonas incerta</name>
    <dbReference type="NCBI Taxonomy" id="51695"/>
    <lineage>
        <taxon>Eukaryota</taxon>
        <taxon>Viridiplantae</taxon>
        <taxon>Chlorophyta</taxon>
        <taxon>core chlorophytes</taxon>
        <taxon>Chlorophyceae</taxon>
        <taxon>CS clade</taxon>
        <taxon>Chlamydomonadales</taxon>
        <taxon>Chlamydomonadaceae</taxon>
        <taxon>Chlamydomonas</taxon>
    </lineage>
</organism>
<feature type="region of interest" description="Disordered" evidence="1">
    <location>
        <begin position="75"/>
        <end position="109"/>
    </location>
</feature>
<comment type="caution">
    <text evidence="2">The sequence shown here is derived from an EMBL/GenBank/DDBJ whole genome shotgun (WGS) entry which is preliminary data.</text>
</comment>
<proteinExistence type="predicted"/>
<keyword evidence="3" id="KW-1185">Reference proteome</keyword>
<sequence length="194" mass="19912">MALRCKTPAATCAARSRRSVRVSAHKGAFEQAQVAAAAFVAAAVIAAPASAGVVLQQPTLKKAFQDDAPAAAPVKREFKGMGAPSLPQAPKVEAEKPKKAEAVESTSGGLDPRSVALPGALVLTIGGFVAASKIDGSFNDWFMEAFVRDSNNYAGYEATLKSDNGVTFPKASAGTKKVKAATGSKKGGFPFGKK</sequence>
<evidence type="ECO:0000313" key="3">
    <source>
        <dbReference type="Proteomes" id="UP000650467"/>
    </source>
</evidence>
<name>A0A835VYM8_CHLIN</name>
<gene>
    <name evidence="2" type="ORF">HXX76_009977</name>
</gene>
<feature type="compositionally biased region" description="Basic and acidic residues" evidence="1">
    <location>
        <begin position="92"/>
        <end position="102"/>
    </location>
</feature>
<reference evidence="2" key="1">
    <citation type="journal article" date="2020" name="bioRxiv">
        <title>Comparative genomics of Chlamydomonas.</title>
        <authorList>
            <person name="Craig R.J."/>
            <person name="Hasan A.R."/>
            <person name="Ness R.W."/>
            <person name="Keightley P.D."/>
        </authorList>
    </citation>
    <scope>NUCLEOTIDE SEQUENCE</scope>
    <source>
        <strain evidence="2">SAG 7.73</strain>
    </source>
</reference>
<dbReference type="Proteomes" id="UP000650467">
    <property type="component" value="Unassembled WGS sequence"/>
</dbReference>
<dbReference type="EMBL" id="JAEHOC010000027">
    <property type="protein sequence ID" value="KAG2430454.1"/>
    <property type="molecule type" value="Genomic_DNA"/>
</dbReference>
<dbReference type="CDD" id="cd22950">
    <property type="entry name" value="petO"/>
    <property type="match status" value="1"/>
</dbReference>
<dbReference type="AlphaFoldDB" id="A0A835VYM8"/>
<evidence type="ECO:0000256" key="1">
    <source>
        <dbReference type="SAM" id="MobiDB-lite"/>
    </source>
</evidence>
<accession>A0A835VYM8</accession>
<protein>
    <submittedName>
        <fullName evidence="2">Uncharacterized protein</fullName>
    </submittedName>
</protein>
<evidence type="ECO:0000313" key="2">
    <source>
        <dbReference type="EMBL" id="KAG2430454.1"/>
    </source>
</evidence>
<dbReference type="OrthoDB" id="535864at2759"/>